<dbReference type="Proteomes" id="UP000250166">
    <property type="component" value="Unassembled WGS sequence"/>
</dbReference>
<dbReference type="RefSeq" id="WP_112059009.1">
    <property type="nucleotide sequence ID" value="NZ_UAWL01000006.1"/>
</dbReference>
<dbReference type="AlphaFoldDB" id="A0A2X3DMZ6"/>
<accession>A0A2X3DMZ6</accession>
<gene>
    <name evidence="1" type="ORF">NCTC13102_01895</name>
</gene>
<proteinExistence type="predicted"/>
<sequence>MINSVKILFNTLIFFSISLYAASSLRTDRVIFERIAPLEKIEKIQQLFFERCRDYIEYEDFSSCVKPSFDCTKAKKDTELFICQSNTLAKVDNFLTSYYNLVIKNLPENEKPKVRNIARKMMKERDKCDLERPYLAKDDDPATFPGQVLYRIENDYSAYEDFIVWAYRVGIQDLTEYLLKNNPKLFAKIFYKHTEEYKDILRKYDALWDGLFYLYYDNLIDKTGKLIVKVDSK</sequence>
<evidence type="ECO:0000313" key="1">
    <source>
        <dbReference type="EMBL" id="SQB99570.1"/>
    </source>
</evidence>
<evidence type="ECO:0000313" key="2">
    <source>
        <dbReference type="Proteomes" id="UP000250166"/>
    </source>
</evidence>
<reference evidence="1 2" key="1">
    <citation type="submission" date="2018-06" db="EMBL/GenBank/DDBJ databases">
        <authorList>
            <consortium name="Pathogen Informatics"/>
            <person name="Doyle S."/>
        </authorList>
    </citation>
    <scope>NUCLEOTIDE SEQUENCE [LARGE SCALE GENOMIC DNA]</scope>
    <source>
        <strain evidence="1 2">NCTC13102</strain>
    </source>
</reference>
<dbReference type="EMBL" id="UAWL01000006">
    <property type="protein sequence ID" value="SQB99570.1"/>
    <property type="molecule type" value="Genomic_DNA"/>
</dbReference>
<organism evidence="1 2">
    <name type="scientific">Helicobacter fennelliae</name>
    <dbReference type="NCBI Taxonomy" id="215"/>
    <lineage>
        <taxon>Bacteria</taxon>
        <taxon>Pseudomonadati</taxon>
        <taxon>Campylobacterota</taxon>
        <taxon>Epsilonproteobacteria</taxon>
        <taxon>Campylobacterales</taxon>
        <taxon>Helicobacteraceae</taxon>
        <taxon>Helicobacter</taxon>
    </lineage>
</organism>
<name>A0A2X3DMZ6_9HELI</name>
<keyword evidence="1" id="KW-0449">Lipoprotein</keyword>
<protein>
    <submittedName>
        <fullName evidence="1">Uncharacterized protein conserved in bacteria, putative lipoprotein</fullName>
    </submittedName>
</protein>